<dbReference type="InterPro" id="IPR039947">
    <property type="entry name" value="NCoA-4"/>
</dbReference>
<evidence type="ECO:0000313" key="2">
    <source>
        <dbReference type="Ensembl" id="ENSPEMP00000033547.1"/>
    </source>
</evidence>
<reference evidence="2 3" key="1">
    <citation type="submission" date="2018-10" db="EMBL/GenBank/DDBJ databases">
        <title>Improved assembly of the deer mouse Peromyscus maniculatus genome.</title>
        <authorList>
            <person name="Lassance J.-M."/>
            <person name="Hoekstra H.E."/>
        </authorList>
    </citation>
    <scope>NUCLEOTIDE SEQUENCE [LARGE SCALE GENOMIC DNA]</scope>
</reference>
<reference evidence="2" key="2">
    <citation type="submission" date="2025-08" db="UniProtKB">
        <authorList>
            <consortium name="Ensembl"/>
        </authorList>
    </citation>
    <scope>IDENTIFICATION</scope>
</reference>
<dbReference type="Proteomes" id="UP000694547">
    <property type="component" value="Chromosome 12"/>
</dbReference>
<evidence type="ECO:0000313" key="3">
    <source>
        <dbReference type="Proteomes" id="UP000694547"/>
    </source>
</evidence>
<feature type="region of interest" description="Disordered" evidence="1">
    <location>
        <begin position="20"/>
        <end position="39"/>
    </location>
</feature>
<dbReference type="Ensembl" id="ENSPEMT00000041583.1">
    <property type="protein sequence ID" value="ENSPEMP00000033547.1"/>
    <property type="gene ID" value="ENSPEMG00000029086.1"/>
</dbReference>
<sequence length="121" mass="13594">MMRRQTKEAVYKWLLKKEGRDKNGMPVEPKSEPEKHKESLNLWLCPSRNELIEQAKAPKAVAPARIADSFQQHSSMAYSSFPASRFVTGVPILTSLVDGLLSGSEGEINSFFPKLLLVMVF</sequence>
<dbReference type="GO" id="GO:0006879">
    <property type="term" value="P:intracellular iron ion homeostasis"/>
    <property type="evidence" value="ECO:0007669"/>
    <property type="project" value="InterPro"/>
</dbReference>
<name>A0A8C8UJH7_PERMB</name>
<dbReference type="PANTHER" id="PTHR17085">
    <property type="entry name" value="NUCLEAR RECEPTOR COACTIVATOR 4"/>
    <property type="match status" value="1"/>
</dbReference>
<evidence type="ECO:0000256" key="1">
    <source>
        <dbReference type="SAM" id="MobiDB-lite"/>
    </source>
</evidence>
<organism evidence="2 3">
    <name type="scientific">Peromyscus maniculatus bairdii</name>
    <name type="common">Prairie deer mouse</name>
    <dbReference type="NCBI Taxonomy" id="230844"/>
    <lineage>
        <taxon>Eukaryota</taxon>
        <taxon>Metazoa</taxon>
        <taxon>Chordata</taxon>
        <taxon>Craniata</taxon>
        <taxon>Vertebrata</taxon>
        <taxon>Euteleostomi</taxon>
        <taxon>Mammalia</taxon>
        <taxon>Eutheria</taxon>
        <taxon>Euarchontoglires</taxon>
        <taxon>Glires</taxon>
        <taxon>Rodentia</taxon>
        <taxon>Myomorpha</taxon>
        <taxon>Muroidea</taxon>
        <taxon>Cricetidae</taxon>
        <taxon>Neotominae</taxon>
        <taxon>Peromyscus</taxon>
    </lineage>
</organism>
<dbReference type="AlphaFoldDB" id="A0A8C8UJH7"/>
<dbReference type="PANTHER" id="PTHR17085:SF3">
    <property type="entry name" value="NUCLEAR RECEPTOR COACTIVATOR 4"/>
    <property type="match status" value="1"/>
</dbReference>
<protein>
    <submittedName>
        <fullName evidence="2">Uncharacterized protein</fullName>
    </submittedName>
</protein>
<dbReference type="GO" id="GO:0003713">
    <property type="term" value="F:transcription coactivator activity"/>
    <property type="evidence" value="ECO:0007669"/>
    <property type="project" value="InterPro"/>
</dbReference>
<keyword evidence="3" id="KW-1185">Reference proteome</keyword>
<reference evidence="2" key="3">
    <citation type="submission" date="2025-09" db="UniProtKB">
        <authorList>
            <consortium name="Ensembl"/>
        </authorList>
    </citation>
    <scope>IDENTIFICATION</scope>
</reference>
<accession>A0A8C8UJH7</accession>
<dbReference type="GO" id="GO:0009725">
    <property type="term" value="P:response to hormone"/>
    <property type="evidence" value="ECO:0007669"/>
    <property type="project" value="TreeGrafter"/>
</dbReference>
<proteinExistence type="predicted"/>
<dbReference type="GeneTree" id="ENSGT01050000247610"/>